<organism evidence="3 4">
    <name type="scientific">Paraburkholderia ultramafica</name>
    <dbReference type="NCBI Taxonomy" id="1544867"/>
    <lineage>
        <taxon>Bacteria</taxon>
        <taxon>Pseudomonadati</taxon>
        <taxon>Pseudomonadota</taxon>
        <taxon>Betaproteobacteria</taxon>
        <taxon>Burkholderiales</taxon>
        <taxon>Burkholderiaceae</taxon>
        <taxon>Paraburkholderia</taxon>
    </lineage>
</organism>
<dbReference type="EC" id="3.-.-.-" evidence="3"/>
<keyword evidence="1" id="KW-0479">Metal-binding</keyword>
<dbReference type="Gene3D" id="3.60.15.10">
    <property type="entry name" value="Ribonuclease Z/Hydroxyacylglutathione hydrolase-like"/>
    <property type="match status" value="1"/>
</dbReference>
<dbReference type="InterPro" id="IPR051682">
    <property type="entry name" value="Mito_Persulfide_Diox"/>
</dbReference>
<dbReference type="GO" id="GO:0016787">
    <property type="term" value="F:hydrolase activity"/>
    <property type="evidence" value="ECO:0007669"/>
    <property type="project" value="UniProtKB-KW"/>
</dbReference>
<protein>
    <submittedName>
        <fullName evidence="3">Putative metallo-hydrolase</fullName>
        <ecNumber evidence="3">3.-.-.-</ecNumber>
    </submittedName>
</protein>
<evidence type="ECO:0000313" key="4">
    <source>
        <dbReference type="Proteomes" id="UP000494365"/>
    </source>
</evidence>
<reference evidence="3 4" key="1">
    <citation type="submission" date="2020-04" db="EMBL/GenBank/DDBJ databases">
        <authorList>
            <person name="De Canck E."/>
        </authorList>
    </citation>
    <scope>NUCLEOTIDE SEQUENCE [LARGE SCALE GENOMIC DNA]</scope>
    <source>
        <strain evidence="3 4">LMG 28614</strain>
    </source>
</reference>
<dbReference type="SMART" id="SM00849">
    <property type="entry name" value="Lactamase_B"/>
    <property type="match status" value="1"/>
</dbReference>
<evidence type="ECO:0000256" key="1">
    <source>
        <dbReference type="ARBA" id="ARBA00022723"/>
    </source>
</evidence>
<dbReference type="GO" id="GO:0046872">
    <property type="term" value="F:metal ion binding"/>
    <property type="evidence" value="ECO:0007669"/>
    <property type="project" value="UniProtKB-KW"/>
</dbReference>
<dbReference type="CDD" id="cd07724">
    <property type="entry name" value="POD-like_MBL-fold"/>
    <property type="match status" value="1"/>
</dbReference>
<dbReference type="SUPFAM" id="SSF56281">
    <property type="entry name" value="Metallo-hydrolase/oxidoreductase"/>
    <property type="match status" value="1"/>
</dbReference>
<keyword evidence="3" id="KW-0378">Hydrolase</keyword>
<dbReference type="InterPro" id="IPR036866">
    <property type="entry name" value="RibonucZ/Hydroxyglut_hydro"/>
</dbReference>
<dbReference type="AlphaFoldDB" id="A0A6S7BQF6"/>
<dbReference type="Proteomes" id="UP000494365">
    <property type="component" value="Unassembled WGS sequence"/>
</dbReference>
<dbReference type="EMBL" id="CADIKK010000083">
    <property type="protein sequence ID" value="CAB3809780.1"/>
    <property type="molecule type" value="Genomic_DNA"/>
</dbReference>
<dbReference type="GO" id="GO:0006749">
    <property type="term" value="P:glutathione metabolic process"/>
    <property type="evidence" value="ECO:0007669"/>
    <property type="project" value="InterPro"/>
</dbReference>
<evidence type="ECO:0000259" key="2">
    <source>
        <dbReference type="SMART" id="SM00849"/>
    </source>
</evidence>
<dbReference type="GO" id="GO:0050313">
    <property type="term" value="F:sulfur dioxygenase activity"/>
    <property type="evidence" value="ECO:0007669"/>
    <property type="project" value="InterPro"/>
</dbReference>
<dbReference type="Pfam" id="PF00753">
    <property type="entry name" value="Lactamase_B"/>
    <property type="match status" value="1"/>
</dbReference>
<name>A0A6S7BQF6_9BURK</name>
<keyword evidence="4" id="KW-1185">Reference proteome</keyword>
<dbReference type="PANTHER" id="PTHR43084:SF1">
    <property type="entry name" value="PERSULFIDE DIOXYGENASE ETHE1, MITOCHONDRIAL"/>
    <property type="match status" value="1"/>
</dbReference>
<gene>
    <name evidence="3" type="ORF">LMG28614_07132</name>
</gene>
<dbReference type="InterPro" id="IPR001279">
    <property type="entry name" value="Metallo-B-lactamas"/>
</dbReference>
<sequence length="265" mass="28998">MLPNVESFYDPSTGTVSHIVYECEGSPSAIIDPVLDYDIVSCRISTKSLERMIRFIERCRLSVEWVLDTHVHADHLSGAAELKRRIGGRTGIGQGLLDVQRIFGVTSEAGDYVGYDHLFEPDEAFRIGNLHARAIATPGHTLSDSAYLVGDALFAGDSLFMPELGSARCDFPGGDAQALYESIGRLLGLPDSTRLFVCHDYPQAGQPARVFTTIGEQRRHNIHLRDGVTESEFVALRTTRDQSLRAPALMSIVLPVNLRGGGLAE</sequence>
<accession>A0A6S7BQF6</accession>
<proteinExistence type="predicted"/>
<evidence type="ECO:0000313" key="3">
    <source>
        <dbReference type="EMBL" id="CAB3809780.1"/>
    </source>
</evidence>
<feature type="domain" description="Metallo-beta-lactamase" evidence="2">
    <location>
        <begin position="14"/>
        <end position="199"/>
    </location>
</feature>
<dbReference type="PANTHER" id="PTHR43084">
    <property type="entry name" value="PERSULFIDE DIOXYGENASE ETHE1"/>
    <property type="match status" value="1"/>
</dbReference>
<dbReference type="InterPro" id="IPR044528">
    <property type="entry name" value="POD-like_MBL-fold"/>
</dbReference>
<dbReference type="RefSeq" id="WP_175153941.1">
    <property type="nucleotide sequence ID" value="NZ_CADIKK010000083.1"/>
</dbReference>
<dbReference type="GO" id="GO:0070813">
    <property type="term" value="P:hydrogen sulfide metabolic process"/>
    <property type="evidence" value="ECO:0007669"/>
    <property type="project" value="TreeGrafter"/>
</dbReference>